<dbReference type="GO" id="GO:0030170">
    <property type="term" value="F:pyridoxal phosphate binding"/>
    <property type="evidence" value="ECO:0007669"/>
    <property type="project" value="InterPro"/>
</dbReference>
<dbReference type="InterPro" id="IPR010111">
    <property type="entry name" value="Kynureninase"/>
</dbReference>
<protein>
    <recommendedName>
        <fullName evidence="4">Kynureninase</fullName>
    </recommendedName>
</protein>
<dbReference type="GO" id="GO:0030429">
    <property type="term" value="F:kynureninase activity"/>
    <property type="evidence" value="ECO:0007669"/>
    <property type="project" value="InterPro"/>
</dbReference>
<comment type="caution">
    <text evidence="2">The sequence shown here is derived from an EMBL/GenBank/DDBJ whole genome shotgun (WGS) entry which is preliminary data.</text>
</comment>
<dbReference type="InterPro" id="IPR015424">
    <property type="entry name" value="PyrdxlP-dep_Trfase"/>
</dbReference>
<reference evidence="2 3" key="1">
    <citation type="submission" date="2018-01" db="EMBL/GenBank/DDBJ databases">
        <title>Comparison of the Chinese Bamboo Partridge and Red Junglefowl genome sequences highlights the importance of demography in genome evolution.</title>
        <authorList>
            <person name="Tiley G.P."/>
            <person name="Kimball R.T."/>
            <person name="Braun E.L."/>
            <person name="Burleigh J.G."/>
        </authorList>
    </citation>
    <scope>NUCLEOTIDE SEQUENCE [LARGE SCALE GENOMIC DNA]</scope>
    <source>
        <strain evidence="2">RTK389</strain>
        <tissue evidence="2">Blood</tissue>
    </source>
</reference>
<organism evidence="2 3">
    <name type="scientific">Bambusicola thoracicus</name>
    <name type="common">Chinese bamboo-partridge</name>
    <name type="synonym">Perdix thoracica</name>
    <dbReference type="NCBI Taxonomy" id="9083"/>
    <lineage>
        <taxon>Eukaryota</taxon>
        <taxon>Metazoa</taxon>
        <taxon>Chordata</taxon>
        <taxon>Craniata</taxon>
        <taxon>Vertebrata</taxon>
        <taxon>Euteleostomi</taxon>
        <taxon>Archelosauria</taxon>
        <taxon>Archosauria</taxon>
        <taxon>Dinosauria</taxon>
        <taxon>Saurischia</taxon>
        <taxon>Theropoda</taxon>
        <taxon>Coelurosauria</taxon>
        <taxon>Aves</taxon>
        <taxon>Neognathae</taxon>
        <taxon>Galloanserae</taxon>
        <taxon>Galliformes</taxon>
        <taxon>Phasianidae</taxon>
        <taxon>Perdicinae</taxon>
        <taxon>Bambusicola</taxon>
    </lineage>
</organism>
<dbReference type="Gene3D" id="3.90.1150.10">
    <property type="entry name" value="Aspartate Aminotransferase, domain 1"/>
    <property type="match status" value="1"/>
</dbReference>
<evidence type="ECO:0008006" key="4">
    <source>
        <dbReference type="Google" id="ProtNLM"/>
    </source>
</evidence>
<dbReference type="PANTHER" id="PTHR14084">
    <property type="entry name" value="KYNURENINASE"/>
    <property type="match status" value="1"/>
</dbReference>
<dbReference type="OrthoDB" id="5978656at2759"/>
<dbReference type="InterPro" id="IPR015422">
    <property type="entry name" value="PyrdxlP-dep_Trfase_small"/>
</dbReference>
<evidence type="ECO:0000313" key="3">
    <source>
        <dbReference type="Proteomes" id="UP000237246"/>
    </source>
</evidence>
<dbReference type="AlphaFoldDB" id="A0A2P4TE18"/>
<sequence>VKLNDLKMDPSSTAPPATIIEQAASRLGCSPADKKLAFHLDEEDELKHLRECFYIPKVKDLPPTDLTLVNGEESCIYFVGNSLGLQPKKVKTYLDEELDKWARTGVHGHFNGQRPWAQADECIVDLMAELVGRYELERKLCLEMETNFFQVGKPWSSATRT</sequence>
<accession>A0A2P4TE18</accession>
<dbReference type="SUPFAM" id="SSF53383">
    <property type="entry name" value="PLP-dependent transferases"/>
    <property type="match status" value="1"/>
</dbReference>
<dbReference type="GO" id="GO:0019441">
    <property type="term" value="P:L-tryptophan catabolic process to kynurenine"/>
    <property type="evidence" value="ECO:0007669"/>
    <property type="project" value="TreeGrafter"/>
</dbReference>
<dbReference type="EMBL" id="PPHD01001505">
    <property type="protein sequence ID" value="POI34617.1"/>
    <property type="molecule type" value="Genomic_DNA"/>
</dbReference>
<dbReference type="GO" id="GO:0043420">
    <property type="term" value="P:anthranilate metabolic process"/>
    <property type="evidence" value="ECO:0007669"/>
    <property type="project" value="TreeGrafter"/>
</dbReference>
<keyword evidence="1" id="KW-0663">Pyridoxal phosphate</keyword>
<name>A0A2P4TE18_BAMTH</name>
<feature type="non-terminal residue" evidence="2">
    <location>
        <position position="1"/>
    </location>
</feature>
<proteinExistence type="predicted"/>
<gene>
    <name evidence="2" type="ORF">CIB84_001631</name>
</gene>
<dbReference type="GO" id="GO:0005737">
    <property type="term" value="C:cytoplasm"/>
    <property type="evidence" value="ECO:0007669"/>
    <property type="project" value="InterPro"/>
</dbReference>
<dbReference type="Proteomes" id="UP000237246">
    <property type="component" value="Unassembled WGS sequence"/>
</dbReference>
<dbReference type="PANTHER" id="PTHR14084:SF0">
    <property type="entry name" value="KYNURENINASE"/>
    <property type="match status" value="1"/>
</dbReference>
<keyword evidence="3" id="KW-1185">Reference proteome</keyword>
<dbReference type="GO" id="GO:0009435">
    <property type="term" value="P:NAD+ biosynthetic process"/>
    <property type="evidence" value="ECO:0007669"/>
    <property type="project" value="InterPro"/>
</dbReference>
<evidence type="ECO:0000256" key="1">
    <source>
        <dbReference type="ARBA" id="ARBA00022898"/>
    </source>
</evidence>
<evidence type="ECO:0000313" key="2">
    <source>
        <dbReference type="EMBL" id="POI34617.1"/>
    </source>
</evidence>